<comment type="caution">
    <text evidence="1">The sequence shown here is derived from an EMBL/GenBank/DDBJ whole genome shotgun (WGS) entry which is preliminary data.</text>
</comment>
<evidence type="ECO:0000313" key="2">
    <source>
        <dbReference type="Proteomes" id="UP001290462"/>
    </source>
</evidence>
<evidence type="ECO:0000313" key="1">
    <source>
        <dbReference type="EMBL" id="MDZ5758699.1"/>
    </source>
</evidence>
<gene>
    <name evidence="1" type="ORF">RAK27_08540</name>
</gene>
<dbReference type="EMBL" id="JAVBVO010000003">
    <property type="protein sequence ID" value="MDZ5758699.1"/>
    <property type="molecule type" value="Genomic_DNA"/>
</dbReference>
<sequence>MAKLSDYGIKVDDIDSSKKIKIRGAEFPVDFHVKSMEYVADVYNDDYSEFEKDTNDLLSRMSGKMTMDKLSANDLRIMRCLIYSMLRTGGLDEDEETIYRLIGMGNDLLRVYGVCMEIFTAGAFQVEDLKKSKKPQDFQKSSKKTLKK</sequence>
<organism evidence="1 2">
    <name type="scientific">Carnobacterium maltaromaticum</name>
    <name type="common">Carnobacterium piscicola</name>
    <dbReference type="NCBI Taxonomy" id="2751"/>
    <lineage>
        <taxon>Bacteria</taxon>
        <taxon>Bacillati</taxon>
        <taxon>Bacillota</taxon>
        <taxon>Bacilli</taxon>
        <taxon>Lactobacillales</taxon>
        <taxon>Carnobacteriaceae</taxon>
        <taxon>Carnobacterium</taxon>
    </lineage>
</organism>
<protein>
    <recommendedName>
        <fullName evidence="3">Phage protein</fullName>
    </recommendedName>
</protein>
<proteinExistence type="predicted"/>
<dbReference type="RefSeq" id="WP_322808870.1">
    <property type="nucleotide sequence ID" value="NZ_JAVBVO010000003.1"/>
</dbReference>
<evidence type="ECO:0008006" key="3">
    <source>
        <dbReference type="Google" id="ProtNLM"/>
    </source>
</evidence>
<reference evidence="1" key="1">
    <citation type="submission" date="2023-08" db="EMBL/GenBank/DDBJ databases">
        <title>Genomic characterization of piscicolin 126 produced by Carnobacterium maltaromaticum CM22 strain isolated from salmon (Salmo salar).</title>
        <authorList>
            <person name="Gonzalez-Gragera E."/>
            <person name="Garcia-Lopez J.D."/>
            <person name="Teso-Perez C."/>
            <person name="Gimenez-Hernandez I."/>
            <person name="Peralta-Sanchez J.M."/>
            <person name="Valdivia E."/>
            <person name="Montalban-Lopez M."/>
            <person name="Martin-Platero A.M."/>
            <person name="Banos A."/>
            <person name="Martinez-Bueno M."/>
        </authorList>
    </citation>
    <scope>NUCLEOTIDE SEQUENCE</scope>
    <source>
        <strain evidence="1">CM22</strain>
    </source>
</reference>
<accession>A0AAW9K3B5</accession>
<dbReference type="Proteomes" id="UP001290462">
    <property type="component" value="Unassembled WGS sequence"/>
</dbReference>
<dbReference type="AlphaFoldDB" id="A0AAW9K3B5"/>
<name>A0AAW9K3B5_CARML</name>